<organism evidence="1 2">
    <name type="scientific">Pontibacter flavimaris</name>
    <dbReference type="NCBI Taxonomy" id="1797110"/>
    <lineage>
        <taxon>Bacteria</taxon>
        <taxon>Pseudomonadati</taxon>
        <taxon>Bacteroidota</taxon>
        <taxon>Cytophagia</taxon>
        <taxon>Cytophagales</taxon>
        <taxon>Hymenobacteraceae</taxon>
        <taxon>Pontibacter</taxon>
    </lineage>
</organism>
<dbReference type="RefSeq" id="WP_083610277.1">
    <property type="nucleotide sequence ID" value="NZ_LVWA01000005.1"/>
</dbReference>
<sequence length="125" mass="13944">MRQPIYFLLSLLLTTALLSCRQEPKRMPDTLPDVYGYITDIKRTSKEGEGKAKAVVAVKSLEGVAASYADASVKIDEHTLIEDETGEGLKLEDLREGHQIQAWFDGEVLERQPVQGHAKAVRISY</sequence>
<keyword evidence="2" id="KW-1185">Reference proteome</keyword>
<dbReference type="Proteomes" id="UP000186551">
    <property type="component" value="Unassembled WGS sequence"/>
</dbReference>
<proteinExistence type="predicted"/>
<dbReference type="EMBL" id="LVWA01000005">
    <property type="protein sequence ID" value="OKL39812.1"/>
    <property type="molecule type" value="Genomic_DNA"/>
</dbReference>
<dbReference type="OrthoDB" id="853343at2"/>
<dbReference type="AlphaFoldDB" id="A0A1Q5PCE8"/>
<name>A0A1Q5PCE8_9BACT</name>
<dbReference type="PROSITE" id="PS51257">
    <property type="entry name" value="PROKAR_LIPOPROTEIN"/>
    <property type="match status" value="1"/>
</dbReference>
<evidence type="ECO:0000313" key="2">
    <source>
        <dbReference type="Proteomes" id="UP000186551"/>
    </source>
</evidence>
<accession>A0A1Q5PCE8</accession>
<reference evidence="1 2" key="1">
    <citation type="submission" date="2016-03" db="EMBL/GenBank/DDBJ databases">
        <title>Genome sequence of Pontibacter sp. nov., of the family cytophagaceae, isolated from marine sediment of the Yellow Sea, China.</title>
        <authorList>
            <person name="Zhang G."/>
            <person name="Zhang R."/>
        </authorList>
    </citation>
    <scope>NUCLEOTIDE SEQUENCE [LARGE SCALE GENOMIC DNA]</scope>
    <source>
        <strain evidence="1 2">S10-8</strain>
    </source>
</reference>
<protein>
    <recommendedName>
        <fullName evidence="3">DUF3221 domain-containing protein</fullName>
    </recommendedName>
</protein>
<gene>
    <name evidence="1" type="ORF">A3841_15635</name>
</gene>
<comment type="caution">
    <text evidence="1">The sequence shown here is derived from an EMBL/GenBank/DDBJ whole genome shotgun (WGS) entry which is preliminary data.</text>
</comment>
<evidence type="ECO:0008006" key="3">
    <source>
        <dbReference type="Google" id="ProtNLM"/>
    </source>
</evidence>
<evidence type="ECO:0000313" key="1">
    <source>
        <dbReference type="EMBL" id="OKL39812.1"/>
    </source>
</evidence>
<dbReference type="STRING" id="1797110.A3841_15635"/>